<keyword evidence="1" id="KW-1133">Transmembrane helix</keyword>
<keyword evidence="1" id="KW-0812">Transmembrane</keyword>
<comment type="caution">
    <text evidence="2">The sequence shown here is derived from an EMBL/GenBank/DDBJ whole genome shotgun (WGS) entry which is preliminary data.</text>
</comment>
<reference evidence="2" key="1">
    <citation type="submission" date="2020-10" db="EMBL/GenBank/DDBJ databases">
        <authorList>
            <person name="Gilroy R."/>
        </authorList>
    </citation>
    <scope>NUCLEOTIDE SEQUENCE</scope>
    <source>
        <strain evidence="2">B1-16210</strain>
    </source>
</reference>
<reference evidence="2" key="2">
    <citation type="journal article" date="2021" name="PeerJ">
        <title>Extensive microbial diversity within the chicken gut microbiome revealed by metagenomics and culture.</title>
        <authorList>
            <person name="Gilroy R."/>
            <person name="Ravi A."/>
            <person name="Getino M."/>
            <person name="Pursley I."/>
            <person name="Horton D.L."/>
            <person name="Alikhan N.F."/>
            <person name="Baker D."/>
            <person name="Gharbi K."/>
            <person name="Hall N."/>
            <person name="Watson M."/>
            <person name="Adriaenssens E.M."/>
            <person name="Foster-Nyarko E."/>
            <person name="Jarju S."/>
            <person name="Secka A."/>
            <person name="Antonio M."/>
            <person name="Oren A."/>
            <person name="Chaudhuri R.R."/>
            <person name="La Ragione R."/>
            <person name="Hildebrand F."/>
            <person name="Pallen M.J."/>
        </authorList>
    </citation>
    <scope>NUCLEOTIDE SEQUENCE</scope>
    <source>
        <strain evidence="2">B1-16210</strain>
    </source>
</reference>
<evidence type="ECO:0000313" key="2">
    <source>
        <dbReference type="EMBL" id="MBO8407021.1"/>
    </source>
</evidence>
<name>A0A940DG65_9PROT</name>
<dbReference type="Proteomes" id="UP000721442">
    <property type="component" value="Unassembled WGS sequence"/>
</dbReference>
<sequence>MRMKFNLRDFLLKMIPYVLSIAGGLVLFIVTKDDIHDPSVTDLINNIAASLLSIPLVFLLYDYSNYRVSKQLKKTLADNMGDKINVLLLKLIMVIRQIIGVRGKLTFTTLNNMGDISISRMASRLKISPASMKSLQECRNDLDNLIYHNANSNVLSADQVQTLSTLMREISQLINEHNFRRNRRAGAKYIKNMITHITDWMDSDALAAMHFQQLLGTAKLPEDKVGK</sequence>
<feature type="transmembrane region" description="Helical" evidence="1">
    <location>
        <begin position="43"/>
        <end position="63"/>
    </location>
</feature>
<accession>A0A940DG65</accession>
<gene>
    <name evidence="2" type="ORF">IAC77_00995</name>
</gene>
<keyword evidence="1" id="KW-0472">Membrane</keyword>
<proteinExistence type="predicted"/>
<organism evidence="2 3">
    <name type="scientific">Candidatus Enterousia excrementavium</name>
    <dbReference type="NCBI Taxonomy" id="2840789"/>
    <lineage>
        <taxon>Bacteria</taxon>
        <taxon>Pseudomonadati</taxon>
        <taxon>Pseudomonadota</taxon>
        <taxon>Alphaproteobacteria</taxon>
        <taxon>Candidatus Enterousia</taxon>
    </lineage>
</organism>
<protein>
    <submittedName>
        <fullName evidence="2">Uncharacterized protein</fullName>
    </submittedName>
</protein>
<dbReference type="EMBL" id="JADINE010000015">
    <property type="protein sequence ID" value="MBO8407021.1"/>
    <property type="molecule type" value="Genomic_DNA"/>
</dbReference>
<feature type="transmembrane region" description="Helical" evidence="1">
    <location>
        <begin position="12"/>
        <end position="31"/>
    </location>
</feature>
<evidence type="ECO:0000313" key="3">
    <source>
        <dbReference type="Proteomes" id="UP000721442"/>
    </source>
</evidence>
<dbReference type="AlphaFoldDB" id="A0A940DG65"/>
<evidence type="ECO:0000256" key="1">
    <source>
        <dbReference type="SAM" id="Phobius"/>
    </source>
</evidence>